<proteinExistence type="predicted"/>
<name>A0A0L1JJ10_9RHOB</name>
<dbReference type="Proteomes" id="UP000036938">
    <property type="component" value="Unassembled WGS sequence"/>
</dbReference>
<sequence>MIERGLTVENEDEAKHYLHQIGYYRLCGYTLPFQKGGEEYDRHDFREPVAFATILDRYVFDRKLRLLL</sequence>
<evidence type="ECO:0008006" key="3">
    <source>
        <dbReference type="Google" id="ProtNLM"/>
    </source>
</evidence>
<dbReference type="InterPro" id="IPR011664">
    <property type="entry name" value="Abi_system_AbiD/AbiF-like"/>
</dbReference>
<keyword evidence="2" id="KW-1185">Reference proteome</keyword>
<gene>
    <name evidence="1" type="ORF">ATO11_21100</name>
</gene>
<evidence type="ECO:0000313" key="1">
    <source>
        <dbReference type="EMBL" id="KNG91736.1"/>
    </source>
</evidence>
<accession>A0A0L1JJ10</accession>
<dbReference type="EMBL" id="AQQZ01000054">
    <property type="protein sequence ID" value="KNG91736.1"/>
    <property type="molecule type" value="Genomic_DNA"/>
</dbReference>
<reference evidence="1 2" key="1">
    <citation type="journal article" date="2015" name="Int. J. Syst. Evol. Microbiol.">
        <title>Aestuariivita atlantica sp. nov., isolated from deep sea sediment of the Atlantic Ocean.</title>
        <authorList>
            <person name="Li G."/>
            <person name="Lai Q."/>
            <person name="Du Y."/>
            <person name="Liu X."/>
            <person name="Sun F."/>
            <person name="Shao Z."/>
        </authorList>
    </citation>
    <scope>NUCLEOTIDE SEQUENCE [LARGE SCALE GENOMIC DNA]</scope>
    <source>
        <strain evidence="1 2">22II-S11-z3</strain>
    </source>
</reference>
<organism evidence="1 2">
    <name type="scientific">Pseudaestuariivita atlantica</name>
    <dbReference type="NCBI Taxonomy" id="1317121"/>
    <lineage>
        <taxon>Bacteria</taxon>
        <taxon>Pseudomonadati</taxon>
        <taxon>Pseudomonadota</taxon>
        <taxon>Alphaproteobacteria</taxon>
        <taxon>Rhodobacterales</taxon>
        <taxon>Paracoccaceae</taxon>
        <taxon>Pseudaestuariivita</taxon>
    </lineage>
</organism>
<dbReference type="RefSeq" id="WP_050532873.1">
    <property type="nucleotide sequence ID" value="NZ_AQQZ01000054.1"/>
</dbReference>
<comment type="caution">
    <text evidence="1">The sequence shown here is derived from an EMBL/GenBank/DDBJ whole genome shotgun (WGS) entry which is preliminary data.</text>
</comment>
<protein>
    <recommendedName>
        <fullName evidence="3">Abi family protein</fullName>
    </recommendedName>
</protein>
<evidence type="ECO:0000313" key="2">
    <source>
        <dbReference type="Proteomes" id="UP000036938"/>
    </source>
</evidence>
<dbReference type="Pfam" id="PF07751">
    <property type="entry name" value="Abi_2"/>
    <property type="match status" value="1"/>
</dbReference>
<dbReference type="AlphaFoldDB" id="A0A0L1JJ10"/>